<evidence type="ECO:0000313" key="1">
    <source>
        <dbReference type="EMBL" id="GLI70043.1"/>
    </source>
</evidence>
<organism evidence="1 2">
    <name type="scientific">Volvox africanus</name>
    <dbReference type="NCBI Taxonomy" id="51714"/>
    <lineage>
        <taxon>Eukaryota</taxon>
        <taxon>Viridiplantae</taxon>
        <taxon>Chlorophyta</taxon>
        <taxon>core chlorophytes</taxon>
        <taxon>Chlorophyceae</taxon>
        <taxon>CS clade</taxon>
        <taxon>Chlamydomonadales</taxon>
        <taxon>Volvocaceae</taxon>
        <taxon>Volvox</taxon>
    </lineage>
</organism>
<sequence length="145" mass="15013">MGGPYADIEGKGNRSLRTSRASASAGIVIGPATLSGALCNGIWTVLRDNGAGQVVFKPVVEADAERSETATVGGSFLLVNVLGARNETAGELGACSRQYTRVLLSFAPAADLTLCTLFIADPEPLYINDPNDVNGKLPGMSTVGW</sequence>
<comment type="caution">
    <text evidence="1">The sequence shown here is derived from an EMBL/GenBank/DDBJ whole genome shotgun (WGS) entry which is preliminary data.</text>
</comment>
<name>A0ABQ5SKQ1_9CHLO</name>
<reference evidence="1 2" key="1">
    <citation type="journal article" date="2023" name="IScience">
        <title>Expanded male sex-determining region conserved during the evolution of homothallism in the green alga Volvox.</title>
        <authorList>
            <person name="Yamamoto K."/>
            <person name="Matsuzaki R."/>
            <person name="Mahakham W."/>
            <person name="Heman W."/>
            <person name="Sekimoto H."/>
            <person name="Kawachi M."/>
            <person name="Minakuchi Y."/>
            <person name="Toyoda A."/>
            <person name="Nozaki H."/>
        </authorList>
    </citation>
    <scope>NUCLEOTIDE SEQUENCE [LARGE SCALE GENOMIC DNA]</scope>
    <source>
        <strain evidence="1 2">NIES-4468</strain>
    </source>
</reference>
<keyword evidence="2" id="KW-1185">Reference proteome</keyword>
<protein>
    <submittedName>
        <fullName evidence="1">Uncharacterized protein</fullName>
    </submittedName>
</protein>
<gene>
    <name evidence="1" type="ORF">VaNZ11_014782</name>
</gene>
<accession>A0ABQ5SKQ1</accession>
<proteinExistence type="predicted"/>
<dbReference type="Proteomes" id="UP001165090">
    <property type="component" value="Unassembled WGS sequence"/>
</dbReference>
<dbReference type="EMBL" id="BSDZ01000089">
    <property type="protein sequence ID" value="GLI70043.1"/>
    <property type="molecule type" value="Genomic_DNA"/>
</dbReference>
<evidence type="ECO:0000313" key="2">
    <source>
        <dbReference type="Proteomes" id="UP001165090"/>
    </source>
</evidence>